<feature type="region of interest" description="Disordered" evidence="1">
    <location>
        <begin position="60"/>
        <end position="92"/>
    </location>
</feature>
<sequence>MVQVDAPKENSGEPPEPATQPATPSQVAIGSRIVDSDQITRDAYSATDLDAPDSLNIAAASDGGFQGSGSVAEETFDDAPGAVAPDAWQSDRTKQKRQVALIAAVSAATFLMAVFVFVWFVRSRGTQQAGLTETPPALENDRQSSALELNENEPQQPRSEAEADPEAEPLNNDNDTDTDTDTSEQSEQSETSEPNDVEPSSERIGSGAIPIDMMPIDPLAEPDPSVEPAREPSSPPGSGDASPAAPPDDENPSPELREIPKGLAPFLDLLDLDGEANEVTPTIETPPGLDRADLEEAAEETLDPMMIATPPPTINAKRVLSVEFAIDSQGYPLGDFVLLISQITGVPIQLDWVSLDIMQIDVADPIIPSRGTLSAKQHLEKLCESFGGKMSIEESLIVLTIDDKLFADRFKAVTTLDDFGDDAGEVISLLNQFMSTAENDSDDQLDQLKTPATRTEQQLLMLAVDTMRRLRGIGPKIEEKSFSRWAYFVTSPKADWPVLSDGDLGPPLYAPVTIAGLLRRVSRQNKATCVVNWFDANRRRLSPEQLMMPYAKDNAGEVFRRLLDPFEVQVRVVDEKHWWVGTDASYDRLSTLVWTEPLGEGRDKRLARIKATMAGATADTFRILYDPKSDRAMMMLPRFVVRQMPKILL</sequence>
<feature type="compositionally biased region" description="Basic and acidic residues" evidence="1">
    <location>
        <begin position="1"/>
        <end position="11"/>
    </location>
</feature>
<organism evidence="3 4">
    <name type="scientific">Novipirellula aureliae</name>
    <dbReference type="NCBI Taxonomy" id="2527966"/>
    <lineage>
        <taxon>Bacteria</taxon>
        <taxon>Pseudomonadati</taxon>
        <taxon>Planctomycetota</taxon>
        <taxon>Planctomycetia</taxon>
        <taxon>Pirellulales</taxon>
        <taxon>Pirellulaceae</taxon>
        <taxon>Novipirellula</taxon>
    </lineage>
</organism>
<feature type="compositionally biased region" description="Polar residues" evidence="1">
    <location>
        <begin position="149"/>
        <end position="158"/>
    </location>
</feature>
<protein>
    <recommendedName>
        <fullName evidence="5">Transmembrane protein</fullName>
    </recommendedName>
</protein>
<keyword evidence="2" id="KW-0812">Transmembrane</keyword>
<dbReference type="EMBL" id="SJPY01000002">
    <property type="protein sequence ID" value="TWU44087.1"/>
    <property type="molecule type" value="Genomic_DNA"/>
</dbReference>
<proteinExistence type="predicted"/>
<evidence type="ECO:0000313" key="4">
    <source>
        <dbReference type="Proteomes" id="UP000315471"/>
    </source>
</evidence>
<keyword evidence="2" id="KW-1133">Transmembrane helix</keyword>
<feature type="region of interest" description="Disordered" evidence="1">
    <location>
        <begin position="1"/>
        <end position="27"/>
    </location>
</feature>
<gene>
    <name evidence="3" type="ORF">Q31b_16220</name>
</gene>
<dbReference type="AlphaFoldDB" id="A0A5C6E7Y3"/>
<feature type="region of interest" description="Disordered" evidence="1">
    <location>
        <begin position="149"/>
        <end position="259"/>
    </location>
</feature>
<reference evidence="3 4" key="1">
    <citation type="submission" date="2019-02" db="EMBL/GenBank/DDBJ databases">
        <title>Deep-cultivation of Planctomycetes and their phenomic and genomic characterization uncovers novel biology.</title>
        <authorList>
            <person name="Wiegand S."/>
            <person name="Jogler M."/>
            <person name="Boedeker C."/>
            <person name="Pinto D."/>
            <person name="Vollmers J."/>
            <person name="Rivas-Marin E."/>
            <person name="Kohn T."/>
            <person name="Peeters S.H."/>
            <person name="Heuer A."/>
            <person name="Rast P."/>
            <person name="Oberbeckmann S."/>
            <person name="Bunk B."/>
            <person name="Jeske O."/>
            <person name="Meyerdierks A."/>
            <person name="Storesund J.E."/>
            <person name="Kallscheuer N."/>
            <person name="Luecker S."/>
            <person name="Lage O.M."/>
            <person name="Pohl T."/>
            <person name="Merkel B.J."/>
            <person name="Hornburger P."/>
            <person name="Mueller R.-W."/>
            <person name="Bruemmer F."/>
            <person name="Labrenz M."/>
            <person name="Spormann A.M."/>
            <person name="Op Den Camp H."/>
            <person name="Overmann J."/>
            <person name="Amann R."/>
            <person name="Jetten M.S.M."/>
            <person name="Mascher T."/>
            <person name="Medema M.H."/>
            <person name="Devos D.P."/>
            <person name="Kaster A.-K."/>
            <person name="Ovreas L."/>
            <person name="Rohde M."/>
            <person name="Galperin M.Y."/>
            <person name="Jogler C."/>
        </authorList>
    </citation>
    <scope>NUCLEOTIDE SEQUENCE [LARGE SCALE GENOMIC DNA]</scope>
    <source>
        <strain evidence="3 4">Q31b</strain>
    </source>
</reference>
<comment type="caution">
    <text evidence="3">The sequence shown here is derived from an EMBL/GenBank/DDBJ whole genome shotgun (WGS) entry which is preliminary data.</text>
</comment>
<accession>A0A5C6E7Y3</accession>
<evidence type="ECO:0008006" key="5">
    <source>
        <dbReference type="Google" id="ProtNLM"/>
    </source>
</evidence>
<keyword evidence="2" id="KW-0472">Membrane</keyword>
<feature type="compositionally biased region" description="Acidic residues" evidence="1">
    <location>
        <begin position="174"/>
        <end position="184"/>
    </location>
</feature>
<dbReference type="Proteomes" id="UP000315471">
    <property type="component" value="Unassembled WGS sequence"/>
</dbReference>
<evidence type="ECO:0000256" key="1">
    <source>
        <dbReference type="SAM" id="MobiDB-lite"/>
    </source>
</evidence>
<evidence type="ECO:0000256" key="2">
    <source>
        <dbReference type="SAM" id="Phobius"/>
    </source>
</evidence>
<evidence type="ECO:0000313" key="3">
    <source>
        <dbReference type="EMBL" id="TWU44087.1"/>
    </source>
</evidence>
<feature type="transmembrane region" description="Helical" evidence="2">
    <location>
        <begin position="99"/>
        <end position="121"/>
    </location>
</feature>
<name>A0A5C6E7Y3_9BACT</name>
<keyword evidence="4" id="KW-1185">Reference proteome</keyword>